<reference evidence="2" key="1">
    <citation type="journal article" date="2023" name="Mol. Phylogenet. Evol.">
        <title>Genome-scale phylogeny and comparative genomics of the fungal order Sordariales.</title>
        <authorList>
            <person name="Hensen N."/>
            <person name="Bonometti L."/>
            <person name="Westerberg I."/>
            <person name="Brannstrom I.O."/>
            <person name="Guillou S."/>
            <person name="Cros-Aarteil S."/>
            <person name="Calhoun S."/>
            <person name="Haridas S."/>
            <person name="Kuo A."/>
            <person name="Mondo S."/>
            <person name="Pangilinan J."/>
            <person name="Riley R."/>
            <person name="LaButti K."/>
            <person name="Andreopoulos B."/>
            <person name="Lipzen A."/>
            <person name="Chen C."/>
            <person name="Yan M."/>
            <person name="Daum C."/>
            <person name="Ng V."/>
            <person name="Clum A."/>
            <person name="Steindorff A."/>
            <person name="Ohm R.A."/>
            <person name="Martin F."/>
            <person name="Silar P."/>
            <person name="Natvig D.O."/>
            <person name="Lalanne C."/>
            <person name="Gautier V."/>
            <person name="Ament-Velasquez S.L."/>
            <person name="Kruys A."/>
            <person name="Hutchinson M.I."/>
            <person name="Powell A.J."/>
            <person name="Barry K."/>
            <person name="Miller A.N."/>
            <person name="Grigoriev I.V."/>
            <person name="Debuchy R."/>
            <person name="Gladieux P."/>
            <person name="Hiltunen Thoren M."/>
            <person name="Johannesson H."/>
        </authorList>
    </citation>
    <scope>NUCLEOTIDE SEQUENCE</scope>
    <source>
        <strain evidence="2">CBS 314.62</strain>
    </source>
</reference>
<keyword evidence="3" id="KW-1185">Reference proteome</keyword>
<evidence type="ECO:0000313" key="2">
    <source>
        <dbReference type="EMBL" id="KAK3694927.1"/>
    </source>
</evidence>
<keyword evidence="1" id="KW-1133">Transmembrane helix</keyword>
<proteinExistence type="predicted"/>
<evidence type="ECO:0000256" key="1">
    <source>
        <dbReference type="SAM" id="Phobius"/>
    </source>
</evidence>
<sequence length="163" mass="18732">MRPSFRLFFFPSRILELPRSSFLFLLFFLPPSLLFPRVSPPRLVLADRSMMHYSSRFELWLFSPFLFLVPVSFFSLLARPSCCVRARMRRCVAGSDVALSRSLNLDSMDGNYRYERVLFTPSSTFPHLGCLIQVVGRRWWLIAPPGTVNAIRVTHACVGTNPV</sequence>
<comment type="caution">
    <text evidence="2">The sequence shown here is derived from an EMBL/GenBank/DDBJ whole genome shotgun (WGS) entry which is preliminary data.</text>
</comment>
<gene>
    <name evidence="2" type="ORF">B0T22DRAFT_453850</name>
</gene>
<keyword evidence="1" id="KW-0472">Membrane</keyword>
<protein>
    <submittedName>
        <fullName evidence="2">Uncharacterized protein</fullName>
    </submittedName>
</protein>
<name>A0AAE0XL05_9PEZI</name>
<keyword evidence="1" id="KW-0812">Transmembrane</keyword>
<feature type="transmembrane region" description="Helical" evidence="1">
    <location>
        <begin position="59"/>
        <end position="78"/>
    </location>
</feature>
<dbReference type="AlphaFoldDB" id="A0AAE0XL05"/>
<evidence type="ECO:0000313" key="3">
    <source>
        <dbReference type="Proteomes" id="UP001270362"/>
    </source>
</evidence>
<dbReference type="Proteomes" id="UP001270362">
    <property type="component" value="Unassembled WGS sequence"/>
</dbReference>
<dbReference type="EMBL" id="JAULSO010000001">
    <property type="protein sequence ID" value="KAK3694927.1"/>
    <property type="molecule type" value="Genomic_DNA"/>
</dbReference>
<organism evidence="2 3">
    <name type="scientific">Podospora appendiculata</name>
    <dbReference type="NCBI Taxonomy" id="314037"/>
    <lineage>
        <taxon>Eukaryota</taxon>
        <taxon>Fungi</taxon>
        <taxon>Dikarya</taxon>
        <taxon>Ascomycota</taxon>
        <taxon>Pezizomycotina</taxon>
        <taxon>Sordariomycetes</taxon>
        <taxon>Sordariomycetidae</taxon>
        <taxon>Sordariales</taxon>
        <taxon>Podosporaceae</taxon>
        <taxon>Podospora</taxon>
    </lineage>
</organism>
<feature type="transmembrane region" description="Helical" evidence="1">
    <location>
        <begin position="21"/>
        <end position="39"/>
    </location>
</feature>
<accession>A0AAE0XL05</accession>
<reference evidence="2" key="2">
    <citation type="submission" date="2023-06" db="EMBL/GenBank/DDBJ databases">
        <authorList>
            <consortium name="Lawrence Berkeley National Laboratory"/>
            <person name="Haridas S."/>
            <person name="Hensen N."/>
            <person name="Bonometti L."/>
            <person name="Westerberg I."/>
            <person name="Brannstrom I.O."/>
            <person name="Guillou S."/>
            <person name="Cros-Aarteil S."/>
            <person name="Calhoun S."/>
            <person name="Kuo A."/>
            <person name="Mondo S."/>
            <person name="Pangilinan J."/>
            <person name="Riley R."/>
            <person name="Labutti K."/>
            <person name="Andreopoulos B."/>
            <person name="Lipzen A."/>
            <person name="Chen C."/>
            <person name="Yanf M."/>
            <person name="Daum C."/>
            <person name="Ng V."/>
            <person name="Clum A."/>
            <person name="Steindorff A."/>
            <person name="Ohm R."/>
            <person name="Martin F."/>
            <person name="Silar P."/>
            <person name="Natvig D."/>
            <person name="Lalanne C."/>
            <person name="Gautier V."/>
            <person name="Ament-Velasquez S.L."/>
            <person name="Kruys A."/>
            <person name="Hutchinson M.I."/>
            <person name="Powell A.J."/>
            <person name="Barry K."/>
            <person name="Miller A.N."/>
            <person name="Grigoriev I.V."/>
            <person name="Debuchy R."/>
            <person name="Gladieux P."/>
            <person name="Thoren M.H."/>
            <person name="Johannesson H."/>
        </authorList>
    </citation>
    <scope>NUCLEOTIDE SEQUENCE</scope>
    <source>
        <strain evidence="2">CBS 314.62</strain>
    </source>
</reference>